<reference evidence="1" key="1">
    <citation type="submission" date="2019-11" db="EMBL/GenBank/DDBJ databases">
        <authorList>
            <person name="Falquet L."/>
            <person name="Falquet L."/>
        </authorList>
    </citation>
    <scope>NUCLEOTIDE SEQUENCE</scope>
    <source>
        <strain evidence="1">14/OD_0535</strain>
    </source>
</reference>
<name>A0A654IMG4_9MOLU</name>
<dbReference type="AlphaFoldDB" id="A0A654IMG4"/>
<organism evidence="1">
    <name type="scientific">Mycoplasma feriruminatoris</name>
    <dbReference type="NCBI Taxonomy" id="1179777"/>
    <lineage>
        <taxon>Bacteria</taxon>
        <taxon>Bacillati</taxon>
        <taxon>Mycoplasmatota</taxon>
        <taxon>Mollicutes</taxon>
        <taxon>Mycoplasmataceae</taxon>
        <taxon>Mycoplasma</taxon>
    </lineage>
</organism>
<sequence>MLFGIDGIWLLESLFWVLSIIGVDGLFGSRVGDGSECVSFSVLGLELSGSGLDSGVDWLPSGFIFGLISSTSLEIFSGVFGKTGCSGLSGKNCKVVEPW</sequence>
<proteinExistence type="predicted"/>
<accession>A0A654IMG4</accession>
<protein>
    <submittedName>
        <fullName evidence="1">Uncharacterized protein</fullName>
    </submittedName>
</protein>
<dbReference type="RefSeq" id="WP_347938468.1">
    <property type="nucleotide sequence ID" value="NZ_CP142077.1"/>
</dbReference>
<gene>
    <name evidence="1" type="ORF">MF5583_00357</name>
</gene>
<evidence type="ECO:0000313" key="1">
    <source>
        <dbReference type="EMBL" id="VZR99958.1"/>
    </source>
</evidence>
<dbReference type="EMBL" id="LR739236">
    <property type="protein sequence ID" value="VZR99958.1"/>
    <property type="molecule type" value="Genomic_DNA"/>
</dbReference>